<dbReference type="PRINTS" id="PR00131">
    <property type="entry name" value="GLHYDRLASE1"/>
</dbReference>
<evidence type="ECO:0000256" key="10">
    <source>
        <dbReference type="PIRSR" id="PIRSR617736-2"/>
    </source>
</evidence>
<evidence type="ECO:0000313" key="14">
    <source>
        <dbReference type="Proteomes" id="UP000460298"/>
    </source>
</evidence>
<dbReference type="PROSITE" id="PS00653">
    <property type="entry name" value="GLYCOSYL_HYDROL_F1_2"/>
    <property type="match status" value="1"/>
</dbReference>
<dbReference type="InterPro" id="IPR033132">
    <property type="entry name" value="GH_1_N_CS"/>
</dbReference>
<feature type="binding site" evidence="10">
    <location>
        <position position="398"/>
    </location>
    <ligand>
        <name>substrate</name>
    </ligand>
</feature>
<evidence type="ECO:0000313" key="13">
    <source>
        <dbReference type="EMBL" id="KAB2935167.1"/>
    </source>
</evidence>
<dbReference type="Pfam" id="PF00232">
    <property type="entry name" value="Glyco_hydro_1"/>
    <property type="match status" value="1"/>
</dbReference>
<dbReference type="GO" id="GO:0030245">
    <property type="term" value="P:cellulose catabolic process"/>
    <property type="evidence" value="ECO:0007669"/>
    <property type="project" value="UniProtKB-KW"/>
</dbReference>
<evidence type="ECO:0000256" key="3">
    <source>
        <dbReference type="ARBA" id="ARBA00012744"/>
    </source>
</evidence>
<dbReference type="GO" id="GO:0008422">
    <property type="term" value="F:beta-glucosidase activity"/>
    <property type="evidence" value="ECO:0007669"/>
    <property type="project" value="UniProtKB-EC"/>
</dbReference>
<feature type="active site" description="Nucleophile" evidence="9 11">
    <location>
        <position position="352"/>
    </location>
</feature>
<comment type="caution">
    <text evidence="13">The sequence shown here is derived from an EMBL/GenBank/DDBJ whole genome shotgun (WGS) entry which is preliminary data.</text>
</comment>
<evidence type="ECO:0000256" key="8">
    <source>
        <dbReference type="ARBA" id="ARBA00023326"/>
    </source>
</evidence>
<keyword evidence="8" id="KW-0624">Polysaccharide degradation</keyword>
<dbReference type="PANTHER" id="PTHR10353">
    <property type="entry name" value="GLYCOSYL HYDROLASE"/>
    <property type="match status" value="1"/>
</dbReference>
<gene>
    <name evidence="13" type="ORF">F9K24_00130</name>
</gene>
<feature type="binding site" evidence="10">
    <location>
        <position position="20"/>
    </location>
    <ligand>
        <name>substrate</name>
    </ligand>
</feature>
<dbReference type="NCBIfam" id="TIGR03356">
    <property type="entry name" value="BGL"/>
    <property type="match status" value="1"/>
</dbReference>
<dbReference type="InterPro" id="IPR017853">
    <property type="entry name" value="GH"/>
</dbReference>
<feature type="binding site" evidence="10">
    <location>
        <position position="292"/>
    </location>
    <ligand>
        <name>substrate</name>
    </ligand>
</feature>
<organism evidence="13 14">
    <name type="scientific">Leptonema illini</name>
    <dbReference type="NCBI Taxonomy" id="183"/>
    <lineage>
        <taxon>Bacteria</taxon>
        <taxon>Pseudomonadati</taxon>
        <taxon>Spirochaetota</taxon>
        <taxon>Spirochaetia</taxon>
        <taxon>Leptospirales</taxon>
        <taxon>Leptospiraceae</taxon>
        <taxon>Leptonema</taxon>
    </lineage>
</organism>
<feature type="binding site" evidence="10">
    <location>
        <begin position="405"/>
        <end position="406"/>
    </location>
    <ligand>
        <name>substrate</name>
    </ligand>
</feature>
<dbReference type="SUPFAM" id="SSF51445">
    <property type="entry name" value="(Trans)glycosidases"/>
    <property type="match status" value="1"/>
</dbReference>
<dbReference type="InterPro" id="IPR001360">
    <property type="entry name" value="Glyco_hydro_1"/>
</dbReference>
<dbReference type="AlphaFoldDB" id="A0A833M080"/>
<evidence type="ECO:0000256" key="9">
    <source>
        <dbReference type="PIRSR" id="PIRSR617736-1"/>
    </source>
</evidence>
<dbReference type="GO" id="GO:0005829">
    <property type="term" value="C:cytosol"/>
    <property type="evidence" value="ECO:0007669"/>
    <property type="project" value="TreeGrafter"/>
</dbReference>
<keyword evidence="5" id="KW-0136">Cellulose degradation</keyword>
<evidence type="ECO:0000256" key="4">
    <source>
        <dbReference type="ARBA" id="ARBA00022801"/>
    </source>
</evidence>
<reference evidence="13 14" key="1">
    <citation type="submission" date="2019-10" db="EMBL/GenBank/DDBJ databases">
        <title>Extracellular Electron Transfer in a Candidatus Methanoperedens spp. Enrichment Culture.</title>
        <authorList>
            <person name="Berger S."/>
            <person name="Rangel Shaw D."/>
            <person name="Berben T."/>
            <person name="In 'T Zandt M."/>
            <person name="Frank J."/>
            <person name="Reimann J."/>
            <person name="Jetten M.S.M."/>
            <person name="Welte C.U."/>
        </authorList>
    </citation>
    <scope>NUCLEOTIDE SEQUENCE [LARGE SCALE GENOMIC DNA]</scope>
    <source>
        <strain evidence="13">SB12</strain>
    </source>
</reference>
<feature type="binding site" evidence="10">
    <location>
        <position position="165"/>
    </location>
    <ligand>
        <name>substrate</name>
    </ligand>
</feature>
<feature type="active site" description="Proton donor" evidence="9">
    <location>
        <position position="166"/>
    </location>
</feature>
<proteinExistence type="inferred from homology"/>
<dbReference type="Gene3D" id="3.20.20.80">
    <property type="entry name" value="Glycosidases"/>
    <property type="match status" value="1"/>
</dbReference>
<dbReference type="EMBL" id="WBUI01000001">
    <property type="protein sequence ID" value="KAB2935167.1"/>
    <property type="molecule type" value="Genomic_DNA"/>
</dbReference>
<dbReference type="InterPro" id="IPR017736">
    <property type="entry name" value="Glyco_hydro_1_beta-glucosidase"/>
</dbReference>
<evidence type="ECO:0000256" key="12">
    <source>
        <dbReference type="RuleBase" id="RU361175"/>
    </source>
</evidence>
<evidence type="ECO:0000256" key="11">
    <source>
        <dbReference type="PROSITE-ProRule" id="PRU10055"/>
    </source>
</evidence>
<dbReference type="InterPro" id="IPR018120">
    <property type="entry name" value="Glyco_hydro_1_AS"/>
</dbReference>
<dbReference type="Proteomes" id="UP000460298">
    <property type="component" value="Unassembled WGS sequence"/>
</dbReference>
<dbReference type="EC" id="3.2.1.21" evidence="3 12"/>
<dbReference type="PANTHER" id="PTHR10353:SF36">
    <property type="entry name" value="LP05116P"/>
    <property type="match status" value="1"/>
</dbReference>
<name>A0A833M080_9LEPT</name>
<evidence type="ECO:0000256" key="5">
    <source>
        <dbReference type="ARBA" id="ARBA00023001"/>
    </source>
</evidence>
<comment type="similarity">
    <text evidence="2 12">Belongs to the glycosyl hydrolase 1 family.</text>
</comment>
<keyword evidence="4 12" id="KW-0378">Hydrolase</keyword>
<keyword evidence="7 12" id="KW-0326">Glycosidase</keyword>
<feature type="binding site" evidence="10">
    <location>
        <position position="121"/>
    </location>
    <ligand>
        <name>substrate</name>
    </ligand>
</feature>
<evidence type="ECO:0000256" key="6">
    <source>
        <dbReference type="ARBA" id="ARBA00023277"/>
    </source>
</evidence>
<dbReference type="FunFam" id="3.20.20.80:FF:000004">
    <property type="entry name" value="Beta-glucosidase 6-phospho-beta-glucosidase"/>
    <property type="match status" value="1"/>
</dbReference>
<keyword evidence="6" id="KW-0119">Carbohydrate metabolism</keyword>
<evidence type="ECO:0000256" key="1">
    <source>
        <dbReference type="ARBA" id="ARBA00000448"/>
    </source>
</evidence>
<comment type="catalytic activity">
    <reaction evidence="1 12">
        <text>Hydrolysis of terminal, non-reducing beta-D-glucosyl residues with release of beta-D-glucose.</text>
        <dbReference type="EC" id="3.2.1.21"/>
    </reaction>
</comment>
<protein>
    <recommendedName>
        <fullName evidence="3 12">Beta-glucosidase</fullName>
        <ecNumber evidence="3 12">3.2.1.21</ecNumber>
    </recommendedName>
</protein>
<accession>A0A833M080</accession>
<dbReference type="PROSITE" id="PS00572">
    <property type="entry name" value="GLYCOSYL_HYDROL_F1_1"/>
    <property type="match status" value="1"/>
</dbReference>
<evidence type="ECO:0000256" key="7">
    <source>
        <dbReference type="ARBA" id="ARBA00023295"/>
    </source>
</evidence>
<evidence type="ECO:0000256" key="2">
    <source>
        <dbReference type="ARBA" id="ARBA00010838"/>
    </source>
</evidence>
<sequence length="442" mass="50480">MKRSDFGRDFLWGAASASYQIEGAYNEDGKGESVWDRFTHTPGKIHDGSTGDVACNHYHLFEKDLDIMKEMGLPLYRFSIGWPRIFPTGSGAKNQKGVDFYHRLIDGCLSRGIEPAVTLYHWDLPQTLEDRGGWTSRETYERFCEYVDFATKEYGSKIKRWMILNEPFAFTTLGYMLGQHAPGRKGPSNYLPAVHHTALAQGEGGRIAKANCPNAEVGTTYSCSWIEPAGSFSAQAAARYDYLMNRMFVETGLGLGYNTKLLPLLKKMDAFQKDGDEKRMQFDFDFIGIQNYSREIIRWSPFIPYVWGSMIPAKKRCPKTTDMGWEIYPDGIYHLLKQFASYKGVKKIYVTENGAAFPDVVTGDRVHDAERTQFIQDYLGAVLRAKNEGVNVQGYVIWSFTDNFEWAEGYRPRFGLVHVDYETQKRTVKDSGLWFRDFLAGK</sequence>